<keyword evidence="1" id="KW-0677">Repeat</keyword>
<protein>
    <submittedName>
        <fullName evidence="4">S-layer homology domain-containing protein</fullName>
    </submittedName>
</protein>
<dbReference type="EMBL" id="JACRTE010000003">
    <property type="protein sequence ID" value="MBC8595925.1"/>
    <property type="molecule type" value="Genomic_DNA"/>
</dbReference>
<sequence length="871" mass="96378">MKKISAIILCICLLTSSMVAAVFAQDENIPNGAYLLQYLKIMNFADTENYWSENITRAEFSQAVYNIVKSADKAKSGNAYYTDIKENEPLFEAIGFLAETGILTVSDDRKFNPDSPVTYDEAVKMLVTLAGYAPYAMSKGAYPTGYIMTAQNLKITNGLTLGGNLDRAAAATLVYNTLSVKMYDVDFIKNGAVNYTFSDTETVLERYFDIYAVEGVVTKQNMTDISSENGDVPGVIAIDGYEYTDKTENQNLLGYEVKAYIQKNVTGRESVVFAEVSEQCRTLEIDADDLVDVSINKITYTDKNGNEKTAKLKNAAFVKNGTLLSSNISQKAFIEKGNLRLVSTDGSTYTTVIITEYTVICAGLIDAGAKRVYDKYDPSQYVELDREKYDKVSIILNGTEANFSSICEGDVLTVVCSEDKNNVACYISADKITGTLEAVSGDDTVYIDGTEYTLDKKLAKRFNLNLLDTAEFVFDKTGEIAEVKNAKNGKYKTGYVYEFNIDENKRKSPVLSIFTIDGKYEKLRCADKFSVNNGKKTNSSDDLLSVLCKADDKTVLKPQLIRYSVNKDGEITAVNTADFASSMSESQYIGKILDEGKYNFFSTLVYPKTPISTQTVYMKVPSDTLIEQGVTDSRYFQIIEKKTIKTTRAYVFEAYKLNNDSPYADVLIYKSGVGTELNSYDPYAMVRRVYKSVDGYGNETNVLEVFEKGKAVKYYTGDMCEWPAEDVLEGDVIRFAIDTDGSVNTIKVICRPSDKDYPLPPAMNTTAYAAAGRLTCHYAYDKWEGNEMDAGGLLSVMMLSDTFGGDTSFALAYSRLKNMMIYDSTQPKGKRVYLGSIDNVVTYKGSGGTGASYVIAHANVGSVENVFVINN</sequence>
<dbReference type="InterPro" id="IPR001119">
    <property type="entry name" value="SLH_dom"/>
</dbReference>
<keyword evidence="2" id="KW-0732">Signal</keyword>
<reference evidence="4" key="1">
    <citation type="submission" date="2020-08" db="EMBL/GenBank/DDBJ databases">
        <title>Genome public.</title>
        <authorList>
            <person name="Liu C."/>
            <person name="Sun Q."/>
        </authorList>
    </citation>
    <scope>NUCLEOTIDE SEQUENCE</scope>
    <source>
        <strain evidence="4">NSJ-50</strain>
    </source>
</reference>
<evidence type="ECO:0000313" key="4">
    <source>
        <dbReference type="EMBL" id="MBC8595925.1"/>
    </source>
</evidence>
<dbReference type="RefSeq" id="WP_262431504.1">
    <property type="nucleotide sequence ID" value="NZ_JACRTE010000003.1"/>
</dbReference>
<accession>A0A926F8K4</accession>
<organism evidence="4 5">
    <name type="scientific">Qingrenia yutianensis</name>
    <dbReference type="NCBI Taxonomy" id="2763676"/>
    <lineage>
        <taxon>Bacteria</taxon>
        <taxon>Bacillati</taxon>
        <taxon>Bacillota</taxon>
        <taxon>Clostridia</taxon>
        <taxon>Eubacteriales</taxon>
        <taxon>Oscillospiraceae</taxon>
        <taxon>Qingrenia</taxon>
    </lineage>
</organism>
<evidence type="ECO:0000259" key="3">
    <source>
        <dbReference type="PROSITE" id="PS51272"/>
    </source>
</evidence>
<evidence type="ECO:0000256" key="2">
    <source>
        <dbReference type="SAM" id="SignalP"/>
    </source>
</evidence>
<dbReference type="PROSITE" id="PS51272">
    <property type="entry name" value="SLH"/>
    <property type="match status" value="1"/>
</dbReference>
<dbReference type="Pfam" id="PF00395">
    <property type="entry name" value="SLH"/>
    <property type="match status" value="1"/>
</dbReference>
<proteinExistence type="predicted"/>
<feature type="chain" id="PRO_5038438278" evidence="2">
    <location>
        <begin position="21"/>
        <end position="871"/>
    </location>
</feature>
<dbReference type="AlphaFoldDB" id="A0A926F8K4"/>
<evidence type="ECO:0000256" key="1">
    <source>
        <dbReference type="ARBA" id="ARBA00022737"/>
    </source>
</evidence>
<keyword evidence="5" id="KW-1185">Reference proteome</keyword>
<gene>
    <name evidence="4" type="ORF">H8706_03455</name>
</gene>
<feature type="domain" description="SLH" evidence="3">
    <location>
        <begin position="77"/>
        <end position="140"/>
    </location>
</feature>
<evidence type="ECO:0000313" key="5">
    <source>
        <dbReference type="Proteomes" id="UP000647416"/>
    </source>
</evidence>
<dbReference type="Proteomes" id="UP000647416">
    <property type="component" value="Unassembled WGS sequence"/>
</dbReference>
<feature type="signal peptide" evidence="2">
    <location>
        <begin position="1"/>
        <end position="20"/>
    </location>
</feature>
<comment type="caution">
    <text evidence="4">The sequence shown here is derived from an EMBL/GenBank/DDBJ whole genome shotgun (WGS) entry which is preliminary data.</text>
</comment>
<name>A0A926F8K4_9FIRM</name>